<dbReference type="PANTHER" id="PTHR12818:SF0">
    <property type="entry name" value="TRNA (ADENINE(37)-N6)-METHYLTRANSFERASE"/>
    <property type="match status" value="1"/>
</dbReference>
<evidence type="ECO:0000256" key="3">
    <source>
        <dbReference type="SAM" id="Coils"/>
    </source>
</evidence>
<dbReference type="NCBIfam" id="TIGR00104">
    <property type="entry name" value="tRNA_TsaA"/>
    <property type="match status" value="1"/>
</dbReference>
<accession>A0A0P4W5X8</accession>
<name>A0A0P4W5X8_SCYOL</name>
<dbReference type="PANTHER" id="PTHR12818">
    <property type="entry name" value="TRNA (ADENINE(37)-N6)-METHYLTRANSFERASE"/>
    <property type="match status" value="1"/>
</dbReference>
<feature type="compositionally biased region" description="Polar residues" evidence="4">
    <location>
        <begin position="315"/>
        <end position="324"/>
    </location>
</feature>
<organism evidence="6">
    <name type="scientific">Scylla olivacea</name>
    <name type="common">Orange mud crab</name>
    <name type="synonym">Cancer olivacea</name>
    <dbReference type="NCBI Taxonomy" id="85551"/>
    <lineage>
        <taxon>Eukaryota</taxon>
        <taxon>Metazoa</taxon>
        <taxon>Ecdysozoa</taxon>
        <taxon>Arthropoda</taxon>
        <taxon>Crustacea</taxon>
        <taxon>Multicrustacea</taxon>
        <taxon>Malacostraca</taxon>
        <taxon>Eumalacostraca</taxon>
        <taxon>Eucarida</taxon>
        <taxon>Decapoda</taxon>
        <taxon>Pleocyemata</taxon>
        <taxon>Brachyura</taxon>
        <taxon>Eubrachyura</taxon>
        <taxon>Portunoidea</taxon>
        <taxon>Portunidae</taxon>
        <taxon>Portuninae</taxon>
        <taxon>Scylla</taxon>
    </lineage>
</organism>
<protein>
    <recommendedName>
        <fullName evidence="5">TsaA-like domain-containing protein</fullName>
    </recommendedName>
</protein>
<feature type="region of interest" description="Disordered" evidence="4">
    <location>
        <begin position="350"/>
        <end position="379"/>
    </location>
</feature>
<dbReference type="CDD" id="cd09281">
    <property type="entry name" value="UPF0066"/>
    <property type="match status" value="1"/>
</dbReference>
<feature type="domain" description="TsaA-like" evidence="5">
    <location>
        <begin position="71"/>
        <end position="212"/>
    </location>
</feature>
<feature type="coiled-coil region" evidence="3">
    <location>
        <begin position="4"/>
        <end position="31"/>
    </location>
</feature>
<keyword evidence="3" id="KW-0175">Coiled coil</keyword>
<dbReference type="Gene3D" id="2.40.30.70">
    <property type="entry name" value="YaeB-like"/>
    <property type="match status" value="1"/>
</dbReference>
<dbReference type="InterPro" id="IPR036413">
    <property type="entry name" value="YaeB-like_sf"/>
</dbReference>
<evidence type="ECO:0000256" key="2">
    <source>
        <dbReference type="ARBA" id="ARBA00033753"/>
    </source>
</evidence>
<dbReference type="FunFam" id="3.30.2310.10:FF:000002">
    <property type="entry name" value="tRNA methyltransferase O"/>
    <property type="match status" value="1"/>
</dbReference>
<dbReference type="Pfam" id="PF01980">
    <property type="entry name" value="TrmO_N"/>
    <property type="match status" value="1"/>
</dbReference>
<dbReference type="Gene3D" id="3.30.2310.10">
    <property type="entry name" value="YaeB-like"/>
    <property type="match status" value="1"/>
</dbReference>
<dbReference type="InterPro" id="IPR040372">
    <property type="entry name" value="YaeB-like"/>
</dbReference>
<evidence type="ECO:0000256" key="1">
    <source>
        <dbReference type="ARBA" id="ARBA00022691"/>
    </source>
</evidence>
<evidence type="ECO:0000259" key="5">
    <source>
        <dbReference type="PROSITE" id="PS51668"/>
    </source>
</evidence>
<dbReference type="EMBL" id="GDRN01098337">
    <property type="protein sequence ID" value="JAI58958.1"/>
    <property type="molecule type" value="Transcribed_RNA"/>
</dbReference>
<dbReference type="InterPro" id="IPR036414">
    <property type="entry name" value="YaeB_N_sf"/>
</dbReference>
<feature type="region of interest" description="Disordered" evidence="4">
    <location>
        <begin position="299"/>
        <end position="324"/>
    </location>
</feature>
<dbReference type="SUPFAM" id="SSF118196">
    <property type="entry name" value="YaeB-like"/>
    <property type="match status" value="2"/>
</dbReference>
<feature type="region of interest" description="Disordered" evidence="4">
    <location>
        <begin position="135"/>
        <end position="162"/>
    </location>
</feature>
<comment type="similarity">
    <text evidence="2">Belongs to the tRNA methyltransferase O family.</text>
</comment>
<feature type="compositionally biased region" description="Basic and acidic residues" evidence="4">
    <location>
        <begin position="350"/>
        <end position="377"/>
    </location>
</feature>
<evidence type="ECO:0000256" key="4">
    <source>
        <dbReference type="SAM" id="MobiDB-lite"/>
    </source>
</evidence>
<proteinExistence type="inferred from homology"/>
<sequence length="496" mass="55380">MTNAATLAHQLTQARNELNNLRKTIRGLQAEHRKDVSHLKEVMARTYTPPPTLQAPLQPASAPDAGLFHDWEAIGHIRSWFRTKNGTPRQGSVSSLTRGVLRLATHTFNNPHHALQGLEDFSHVWILFVFDKNEGSGRGHRRSKVAPPRLGGQRVGVFGTRSPHRPNPLGLTLARLDKIEGDCLHLSGLDILDGTPVLDIKPYILQYDAPPVIASHFADCQTAPVSTKQDKENTNFLPLGHCLEDEKYSCDLSQKENQAYDKSRPQMETERITCNKSGVSLSKQALENHITRLGKLSEISATNEDPNRTKGEMSFSKSQKQDNLISEAGEEKYREIESLVLDHVREIGARSKDENEEKETHVSGDIRESSQCDKGEQGSEDQNAVVIAPWITAPPTASLQVLFNPIAEQQLLAFSHQAEDENYRLEYLSGGGELRRAIASVLQQDPRSVYRRRKCSSLLYYFSVDTAHITAWFEGSSAEVLRIQPLTTKSDISLAE</sequence>
<dbReference type="AlphaFoldDB" id="A0A0P4W5X8"/>
<dbReference type="PROSITE" id="PS51668">
    <property type="entry name" value="TSAA_2"/>
    <property type="match status" value="1"/>
</dbReference>
<dbReference type="InterPro" id="IPR023370">
    <property type="entry name" value="TrmO-like_N"/>
</dbReference>
<reference evidence="6" key="1">
    <citation type="submission" date="2015-09" db="EMBL/GenBank/DDBJ databases">
        <title>Scylla olivacea transcriptome.</title>
        <authorList>
            <person name="Ikhwanuddin M."/>
        </authorList>
    </citation>
    <scope>NUCLEOTIDE SEQUENCE</scope>
</reference>
<evidence type="ECO:0000313" key="6">
    <source>
        <dbReference type="EMBL" id="JAI58958.1"/>
    </source>
</evidence>
<keyword evidence="1" id="KW-0949">S-adenosyl-L-methionine</keyword>